<keyword evidence="5" id="KW-0488">Methylation</keyword>
<evidence type="ECO:0000256" key="2">
    <source>
        <dbReference type="ARBA" id="ARBA00009984"/>
    </source>
</evidence>
<dbReference type="NCBIfam" id="TIGR01710">
    <property type="entry name" value="typeII_sec_gspG"/>
    <property type="match status" value="1"/>
</dbReference>
<keyword evidence="8 10" id="KW-1133">Transmembrane helix</keyword>
<evidence type="ECO:0000256" key="5">
    <source>
        <dbReference type="ARBA" id="ARBA00022481"/>
    </source>
</evidence>
<evidence type="ECO:0000259" key="11">
    <source>
        <dbReference type="Pfam" id="PF08334"/>
    </source>
</evidence>
<evidence type="ECO:0000313" key="12">
    <source>
        <dbReference type="EMBL" id="BCD99886.1"/>
    </source>
</evidence>
<dbReference type="InterPro" id="IPR013545">
    <property type="entry name" value="T2SS_protein-GspG_C"/>
</dbReference>
<gene>
    <name evidence="12" type="ORF">MARGE09_P4088</name>
</gene>
<evidence type="ECO:0000256" key="1">
    <source>
        <dbReference type="ARBA" id="ARBA00004377"/>
    </source>
</evidence>
<accession>A0AAN2BMA7</accession>
<evidence type="ECO:0000256" key="9">
    <source>
        <dbReference type="ARBA" id="ARBA00023136"/>
    </source>
</evidence>
<dbReference type="PRINTS" id="PR00813">
    <property type="entry name" value="BCTERIALGSPG"/>
</dbReference>
<dbReference type="GO" id="GO:0005886">
    <property type="term" value="C:plasma membrane"/>
    <property type="evidence" value="ECO:0007669"/>
    <property type="project" value="UniProtKB-SubCell"/>
</dbReference>
<dbReference type="RefSeq" id="WP_236985185.1">
    <property type="nucleotide sequence ID" value="NZ_AP023086.1"/>
</dbReference>
<evidence type="ECO:0000256" key="8">
    <source>
        <dbReference type="ARBA" id="ARBA00022989"/>
    </source>
</evidence>
<feature type="domain" description="Type II secretion system protein GspG C-terminal" evidence="11">
    <location>
        <begin position="34"/>
        <end position="136"/>
    </location>
</feature>
<feature type="transmembrane region" description="Helical" evidence="10">
    <location>
        <begin position="12"/>
        <end position="35"/>
    </location>
</feature>
<evidence type="ECO:0000256" key="7">
    <source>
        <dbReference type="ARBA" id="ARBA00022692"/>
    </source>
</evidence>
<dbReference type="Proteomes" id="UP001320119">
    <property type="component" value="Chromosome"/>
</dbReference>
<keyword evidence="7 10" id="KW-0812">Transmembrane</keyword>
<protein>
    <recommendedName>
        <fullName evidence="3">Type II secretion system core protein G</fullName>
    </recommendedName>
</protein>
<keyword evidence="6" id="KW-0997">Cell inner membrane</keyword>
<dbReference type="EMBL" id="AP023086">
    <property type="protein sequence ID" value="BCD99886.1"/>
    <property type="molecule type" value="Genomic_DNA"/>
</dbReference>
<keyword evidence="4" id="KW-1003">Cell membrane</keyword>
<comment type="subcellular location">
    <subcellularLocation>
        <location evidence="1">Cell inner membrane</location>
        <topology evidence="1">Single-pass membrane protein</topology>
    </subcellularLocation>
</comment>
<dbReference type="PANTHER" id="PTHR30093">
    <property type="entry name" value="GENERAL SECRETION PATHWAY PROTEIN G"/>
    <property type="match status" value="1"/>
</dbReference>
<dbReference type="SUPFAM" id="SSF54523">
    <property type="entry name" value="Pili subunits"/>
    <property type="match status" value="1"/>
</dbReference>
<dbReference type="InterPro" id="IPR012902">
    <property type="entry name" value="N_methyl_site"/>
</dbReference>
<dbReference type="AlphaFoldDB" id="A0AAN2BMA7"/>
<dbReference type="InterPro" id="IPR045584">
    <property type="entry name" value="Pilin-like"/>
</dbReference>
<evidence type="ECO:0000256" key="10">
    <source>
        <dbReference type="SAM" id="Phobius"/>
    </source>
</evidence>
<dbReference type="Gene3D" id="3.30.700.10">
    <property type="entry name" value="Glycoprotein, Type 4 Pilin"/>
    <property type="match status" value="1"/>
</dbReference>
<evidence type="ECO:0000313" key="13">
    <source>
        <dbReference type="Proteomes" id="UP001320119"/>
    </source>
</evidence>
<proteinExistence type="inferred from homology"/>
<evidence type="ECO:0000256" key="3">
    <source>
        <dbReference type="ARBA" id="ARBA00020042"/>
    </source>
</evidence>
<organism evidence="12 13">
    <name type="scientific">Marinagarivorans cellulosilyticus</name>
    <dbReference type="NCBI Taxonomy" id="2721545"/>
    <lineage>
        <taxon>Bacteria</taxon>
        <taxon>Pseudomonadati</taxon>
        <taxon>Pseudomonadota</taxon>
        <taxon>Gammaproteobacteria</taxon>
        <taxon>Cellvibrionales</taxon>
        <taxon>Cellvibrionaceae</taxon>
        <taxon>Marinagarivorans</taxon>
    </lineage>
</organism>
<reference evidence="12 13" key="1">
    <citation type="journal article" date="2022" name="IScience">
        <title>An ultrasensitive nanofiber-based assay for enzymatic hydrolysis and deep-sea microbial degradation of cellulose.</title>
        <authorList>
            <person name="Tsudome M."/>
            <person name="Tachioka M."/>
            <person name="Miyazaki M."/>
            <person name="Uchimura K."/>
            <person name="Tsuda M."/>
            <person name="Takaki Y."/>
            <person name="Deguchi S."/>
        </authorList>
    </citation>
    <scope>NUCLEOTIDE SEQUENCE [LARGE SCALE GENOMIC DNA]</scope>
    <source>
        <strain evidence="12 13">GE09</strain>
    </source>
</reference>
<dbReference type="NCBIfam" id="TIGR02532">
    <property type="entry name" value="IV_pilin_GFxxxE"/>
    <property type="match status" value="1"/>
</dbReference>
<evidence type="ECO:0000256" key="6">
    <source>
        <dbReference type="ARBA" id="ARBA00022519"/>
    </source>
</evidence>
<keyword evidence="9 10" id="KW-0472">Membrane</keyword>
<dbReference type="InterPro" id="IPR000983">
    <property type="entry name" value="Bac_GSPG_pilin"/>
</dbReference>
<sequence>MRKIDFKVRGFSLIEIMVVVIILGLMLGVVVPALISKIRDGEVARIKSDFSNIKTALRTYEMDNYSMPTTEQGLDALASKTDIAPLPRKWPKRGYLERLPKDPWERPYIYILDGDDFQLYSLGRDGQEGGAGPDKDFFYRDIF</sequence>
<dbReference type="PANTHER" id="PTHR30093:SF44">
    <property type="entry name" value="TYPE II SECRETION SYSTEM CORE PROTEIN G"/>
    <property type="match status" value="1"/>
</dbReference>
<dbReference type="Pfam" id="PF07963">
    <property type="entry name" value="N_methyl"/>
    <property type="match status" value="1"/>
</dbReference>
<name>A0AAN2BMA7_9GAMM</name>
<dbReference type="GO" id="GO:0015627">
    <property type="term" value="C:type II protein secretion system complex"/>
    <property type="evidence" value="ECO:0007669"/>
    <property type="project" value="InterPro"/>
</dbReference>
<evidence type="ECO:0000256" key="4">
    <source>
        <dbReference type="ARBA" id="ARBA00022475"/>
    </source>
</evidence>
<dbReference type="PROSITE" id="PS00409">
    <property type="entry name" value="PROKAR_NTER_METHYL"/>
    <property type="match status" value="1"/>
</dbReference>
<keyword evidence="13" id="KW-1185">Reference proteome</keyword>
<dbReference type="KEGG" id="marq:MARGE09_P4088"/>
<comment type="similarity">
    <text evidence="2">Belongs to the GSP G family.</text>
</comment>
<dbReference type="InterPro" id="IPR010054">
    <property type="entry name" value="Type2_sec_GspG"/>
</dbReference>
<dbReference type="GO" id="GO:0015628">
    <property type="term" value="P:protein secretion by the type II secretion system"/>
    <property type="evidence" value="ECO:0007669"/>
    <property type="project" value="InterPro"/>
</dbReference>
<dbReference type="Pfam" id="PF08334">
    <property type="entry name" value="T2SSG"/>
    <property type="match status" value="1"/>
</dbReference>